<evidence type="ECO:0000259" key="2">
    <source>
        <dbReference type="Pfam" id="PF01471"/>
    </source>
</evidence>
<dbReference type="Proteomes" id="UP001254759">
    <property type="component" value="Unassembled WGS sequence"/>
</dbReference>
<evidence type="ECO:0000313" key="5">
    <source>
        <dbReference type="EMBL" id="MDR6843254.1"/>
    </source>
</evidence>
<evidence type="ECO:0000259" key="4">
    <source>
        <dbReference type="Pfam" id="PF21277"/>
    </source>
</evidence>
<feature type="domain" description="Peptidoglycan binding-like" evidence="2">
    <location>
        <begin position="238"/>
        <end position="298"/>
    </location>
</feature>
<dbReference type="InterPro" id="IPR046519">
    <property type="entry name" value="X-Tfes_XVIPCD"/>
</dbReference>
<proteinExistence type="predicted"/>
<feature type="region of interest" description="Disordered" evidence="1">
    <location>
        <begin position="210"/>
        <end position="231"/>
    </location>
</feature>
<dbReference type="SUPFAM" id="SSF47090">
    <property type="entry name" value="PGBD-like"/>
    <property type="match status" value="1"/>
</dbReference>
<dbReference type="Gene3D" id="1.10.101.10">
    <property type="entry name" value="PGBD-like superfamily/PGBD"/>
    <property type="match status" value="1"/>
</dbReference>
<dbReference type="RefSeq" id="WP_310096269.1">
    <property type="nucleotide sequence ID" value="NZ_JAVDTT010000006.1"/>
</dbReference>
<dbReference type="InterPro" id="IPR049073">
    <property type="entry name" value="T6SS_VgrG3-like_C"/>
</dbReference>
<accession>A0ABU1RWU1</accession>
<dbReference type="Pfam" id="PF20410">
    <property type="entry name" value="X-Tfes_XVIPCD"/>
    <property type="match status" value="1"/>
</dbReference>
<dbReference type="Pfam" id="PF21277">
    <property type="entry name" value="T6SS_VgrG3-like_C"/>
    <property type="match status" value="1"/>
</dbReference>
<evidence type="ECO:0000313" key="6">
    <source>
        <dbReference type="Proteomes" id="UP001254759"/>
    </source>
</evidence>
<feature type="domain" description="Type VI secretion system spike protein VgrG3-like C-terminal" evidence="4">
    <location>
        <begin position="8"/>
        <end position="195"/>
    </location>
</feature>
<feature type="compositionally biased region" description="Polar residues" evidence="1">
    <location>
        <begin position="213"/>
        <end position="230"/>
    </location>
</feature>
<organism evidence="5 6">
    <name type="scientific">Pseudoxanthomonas sacheonensis</name>
    <dbReference type="NCBI Taxonomy" id="443615"/>
    <lineage>
        <taxon>Bacteria</taxon>
        <taxon>Pseudomonadati</taxon>
        <taxon>Pseudomonadota</taxon>
        <taxon>Gammaproteobacteria</taxon>
        <taxon>Lysobacterales</taxon>
        <taxon>Lysobacteraceae</taxon>
        <taxon>Pseudoxanthomonas</taxon>
    </lineage>
</organism>
<name>A0ABU1RWU1_9GAMM</name>
<feature type="region of interest" description="Disordered" evidence="1">
    <location>
        <begin position="1"/>
        <end position="32"/>
    </location>
</feature>
<sequence>MADSSWHLGQTSTKYETGNRGAGTISTGRGDLGGVSYGSYQLSTKMGTLQEYLDQSPYKDQFGGLSPATPDFDAKWRELAKTDPGFGKDQHAFIKSTHFDVQDDELKARGIDLSDRGPSVQDALWSTSVQFRSLTPGIFSKGLEEKFGKDYELSKLSDKDIVEAVQDYKITHNNQLFSKSPSLWPGLLERAKNEKADLVALANDIVIAKSEQHPNQSRDQSVRSTSTSNEILKHGEKGESIRQLQDTLNNFGYRDKDGRALREDGGFGDRTKEAVQAYQQAHGLKADGVVGPQTLEALKKSKEAPLLSDPKHPDNALYQQAVKGLEQLGPNTFKNRQELENAAGATVFDAKASGLTRIDHVLQSTNGTGLFAVQGAPNDPAHNRVHLDKAQAAAEPIEKSTAQVQQEIQPLPQVQQEREQRRAVAM</sequence>
<dbReference type="InterPro" id="IPR036366">
    <property type="entry name" value="PGBDSf"/>
</dbReference>
<dbReference type="InterPro" id="IPR002477">
    <property type="entry name" value="Peptidoglycan-bd-like"/>
</dbReference>
<feature type="compositionally biased region" description="Low complexity" evidence="1">
    <location>
        <begin position="403"/>
        <end position="415"/>
    </location>
</feature>
<keyword evidence="6" id="KW-1185">Reference proteome</keyword>
<feature type="compositionally biased region" description="Basic and acidic residues" evidence="1">
    <location>
        <begin position="416"/>
        <end position="426"/>
    </location>
</feature>
<evidence type="ECO:0008006" key="7">
    <source>
        <dbReference type="Google" id="ProtNLM"/>
    </source>
</evidence>
<dbReference type="InterPro" id="IPR036365">
    <property type="entry name" value="PGBD-like_sf"/>
</dbReference>
<reference evidence="5 6" key="1">
    <citation type="submission" date="2023-07" db="EMBL/GenBank/DDBJ databases">
        <title>Sorghum-associated microbial communities from plants grown in Nebraska, USA.</title>
        <authorList>
            <person name="Schachtman D."/>
        </authorList>
    </citation>
    <scope>NUCLEOTIDE SEQUENCE [LARGE SCALE GENOMIC DNA]</scope>
    <source>
        <strain evidence="5 6">BE107</strain>
    </source>
</reference>
<evidence type="ECO:0000259" key="3">
    <source>
        <dbReference type="Pfam" id="PF20410"/>
    </source>
</evidence>
<evidence type="ECO:0000256" key="1">
    <source>
        <dbReference type="SAM" id="MobiDB-lite"/>
    </source>
</evidence>
<gene>
    <name evidence="5" type="ORF">J2W94_003567</name>
</gene>
<protein>
    <recommendedName>
        <fullName evidence="7">Peptidoglycan-binding protein</fullName>
    </recommendedName>
</protein>
<feature type="region of interest" description="Disordered" evidence="1">
    <location>
        <begin position="391"/>
        <end position="426"/>
    </location>
</feature>
<feature type="compositionally biased region" description="Polar residues" evidence="1">
    <location>
        <begin position="7"/>
        <end position="16"/>
    </location>
</feature>
<feature type="domain" description="X-Tfes XVIPCD" evidence="3">
    <location>
        <begin position="309"/>
        <end position="406"/>
    </location>
</feature>
<dbReference type="Pfam" id="PF01471">
    <property type="entry name" value="PG_binding_1"/>
    <property type="match status" value="1"/>
</dbReference>
<comment type="caution">
    <text evidence="5">The sequence shown here is derived from an EMBL/GenBank/DDBJ whole genome shotgun (WGS) entry which is preliminary data.</text>
</comment>
<dbReference type="EMBL" id="JAVDTT010000006">
    <property type="protein sequence ID" value="MDR6843254.1"/>
    <property type="molecule type" value="Genomic_DNA"/>
</dbReference>